<organism evidence="3 4">
    <name type="scientific">Paenimyroides baculatum</name>
    <dbReference type="NCBI Taxonomy" id="2608000"/>
    <lineage>
        <taxon>Bacteria</taxon>
        <taxon>Pseudomonadati</taxon>
        <taxon>Bacteroidota</taxon>
        <taxon>Flavobacteriia</taxon>
        <taxon>Flavobacteriales</taxon>
        <taxon>Flavobacteriaceae</taxon>
        <taxon>Paenimyroides</taxon>
    </lineage>
</organism>
<feature type="chain" id="PRO_5024322478" description="Lipoprotein" evidence="2">
    <location>
        <begin position="23"/>
        <end position="402"/>
    </location>
</feature>
<dbReference type="Proteomes" id="UP000325141">
    <property type="component" value="Unassembled WGS sequence"/>
</dbReference>
<keyword evidence="2" id="KW-0732">Signal</keyword>
<dbReference type="InterPro" id="IPR011050">
    <property type="entry name" value="Pectin_lyase_fold/virulence"/>
</dbReference>
<dbReference type="RefSeq" id="WP_150009440.1">
    <property type="nucleotide sequence ID" value="NZ_VWSG01000001.1"/>
</dbReference>
<dbReference type="SUPFAM" id="SSF51126">
    <property type="entry name" value="Pectin lyase-like"/>
    <property type="match status" value="1"/>
</dbReference>
<name>A0A5M6CY45_9FLAO</name>
<feature type="signal peptide" evidence="2">
    <location>
        <begin position="1"/>
        <end position="22"/>
    </location>
</feature>
<proteinExistence type="predicted"/>
<feature type="compositionally biased region" description="Basic and acidic residues" evidence="1">
    <location>
        <begin position="36"/>
        <end position="46"/>
    </location>
</feature>
<dbReference type="PROSITE" id="PS51257">
    <property type="entry name" value="PROKAR_LIPOPROTEIN"/>
    <property type="match status" value="1"/>
</dbReference>
<evidence type="ECO:0000256" key="2">
    <source>
        <dbReference type="SAM" id="SignalP"/>
    </source>
</evidence>
<accession>A0A5M6CY45</accession>
<protein>
    <recommendedName>
        <fullName evidence="5">Lipoprotein</fullName>
    </recommendedName>
</protein>
<sequence length="402" mass="42251">MKKPISKLFSLTLLSLTLAATAISCSSDDSTPVVEEPIKEPGEESSFKVDRNALTGEIKDGHVTLTDGTYKLTGKLIVANGAKLTIKAGVKIEATALGSGQFDAVRYIAVSQGGQIFVEGTSSNPVIMTAEEKAPGKWGGLVICGKAPINKGTTATAEVSELTYGGSDANDNSGSIKYLRIEYSGYSYNADKEFNGLSMFGVGKGTTIDYVQIHDGSDDGFEWFGGTVDAKHLVVTNFHAEVGDDLFDWTEGWNGLGENWYGKRTNGGNRGIEADNNSNNHTAAPIANPTIKNLTLIGNNGGSENQAMKLRVGTKGSFDNVVLSNFGTGFDVEHDEGIGYVASGELKATRVKFDNIATKSKGKKTDGTAADVSKIFTEDANATGAGNGTATPTWAAGWTVGL</sequence>
<reference evidence="3 4" key="1">
    <citation type="submission" date="2019-09" db="EMBL/GenBank/DDBJ databases">
        <title>Genome sequence and assembly of Flavobacterium sp.</title>
        <authorList>
            <person name="Chhetri G."/>
        </authorList>
    </citation>
    <scope>NUCLEOTIDE SEQUENCE [LARGE SCALE GENOMIC DNA]</scope>
    <source>
        <strain evidence="3 4">SNL9</strain>
    </source>
</reference>
<dbReference type="EMBL" id="VWSG01000001">
    <property type="protein sequence ID" value="KAA5538199.1"/>
    <property type="molecule type" value="Genomic_DNA"/>
</dbReference>
<evidence type="ECO:0000256" key="1">
    <source>
        <dbReference type="SAM" id="MobiDB-lite"/>
    </source>
</evidence>
<evidence type="ECO:0000313" key="4">
    <source>
        <dbReference type="Proteomes" id="UP000325141"/>
    </source>
</evidence>
<dbReference type="PANTHER" id="PTHR41339">
    <property type="entry name" value="LIPL48"/>
    <property type="match status" value="1"/>
</dbReference>
<dbReference type="PANTHER" id="PTHR41339:SF1">
    <property type="entry name" value="SECRETED PROTEIN"/>
    <property type="match status" value="1"/>
</dbReference>
<feature type="region of interest" description="Disordered" evidence="1">
    <location>
        <begin position="27"/>
        <end position="46"/>
    </location>
</feature>
<gene>
    <name evidence="3" type="ORF">F0460_00930</name>
</gene>
<comment type="caution">
    <text evidence="3">The sequence shown here is derived from an EMBL/GenBank/DDBJ whole genome shotgun (WGS) entry which is preliminary data.</text>
</comment>
<evidence type="ECO:0008006" key="5">
    <source>
        <dbReference type="Google" id="ProtNLM"/>
    </source>
</evidence>
<dbReference type="AlphaFoldDB" id="A0A5M6CY45"/>
<evidence type="ECO:0000313" key="3">
    <source>
        <dbReference type="EMBL" id="KAA5538199.1"/>
    </source>
</evidence>
<keyword evidence="4" id="KW-1185">Reference proteome</keyword>